<dbReference type="Pfam" id="PF07681">
    <property type="entry name" value="DoxX"/>
    <property type="match status" value="1"/>
</dbReference>
<evidence type="ECO:0000313" key="9">
    <source>
        <dbReference type="Proteomes" id="UP000034883"/>
    </source>
</evidence>
<organism evidence="8 9">
    <name type="scientific">Sandaracinus amylolyticus</name>
    <dbReference type="NCBI Taxonomy" id="927083"/>
    <lineage>
        <taxon>Bacteria</taxon>
        <taxon>Pseudomonadati</taxon>
        <taxon>Myxococcota</taxon>
        <taxon>Polyangia</taxon>
        <taxon>Polyangiales</taxon>
        <taxon>Sandaracinaceae</taxon>
        <taxon>Sandaracinus</taxon>
    </lineage>
</organism>
<comment type="subcellular location">
    <subcellularLocation>
        <location evidence="1">Cell membrane</location>
        <topology evidence="1">Multi-pass membrane protein</topology>
    </subcellularLocation>
</comment>
<feature type="transmembrane region" description="Helical" evidence="7">
    <location>
        <begin position="83"/>
        <end position="104"/>
    </location>
</feature>
<feature type="transmembrane region" description="Helical" evidence="7">
    <location>
        <begin position="55"/>
        <end position="76"/>
    </location>
</feature>
<sequence>MTKSDARFEVGVVPSVGLLVLRAGVGMTMAIAHGWPKLERFMGPEPRFADPFGLGEVPSLALAIFGELVCGVLIALGLGTRLAAIPFAFTMLVAVFVAHAADPWSDKEHAFLFLVPAIALMITGPGRYSIDAWIASRRKR</sequence>
<dbReference type="PANTHER" id="PTHR33452">
    <property type="entry name" value="OXIDOREDUCTASE CATD-RELATED"/>
    <property type="match status" value="1"/>
</dbReference>
<feature type="transmembrane region" description="Helical" evidence="7">
    <location>
        <begin position="110"/>
        <end position="130"/>
    </location>
</feature>
<evidence type="ECO:0000256" key="1">
    <source>
        <dbReference type="ARBA" id="ARBA00004651"/>
    </source>
</evidence>
<dbReference type="InterPro" id="IPR051907">
    <property type="entry name" value="DoxX-like_oxidoreductase"/>
</dbReference>
<evidence type="ECO:0000256" key="4">
    <source>
        <dbReference type="ARBA" id="ARBA00022692"/>
    </source>
</evidence>
<keyword evidence="3" id="KW-1003">Cell membrane</keyword>
<dbReference type="InterPro" id="IPR032808">
    <property type="entry name" value="DoxX"/>
</dbReference>
<keyword evidence="6 7" id="KW-0472">Membrane</keyword>
<protein>
    <submittedName>
        <fullName evidence="8">DoxX family protein</fullName>
    </submittedName>
</protein>
<evidence type="ECO:0000313" key="8">
    <source>
        <dbReference type="EMBL" id="AKF06278.1"/>
    </source>
</evidence>
<dbReference type="Proteomes" id="UP000034883">
    <property type="component" value="Chromosome"/>
</dbReference>
<evidence type="ECO:0000256" key="6">
    <source>
        <dbReference type="ARBA" id="ARBA00023136"/>
    </source>
</evidence>
<dbReference type="KEGG" id="samy:DB32_003427"/>
<comment type="similarity">
    <text evidence="2">Belongs to the DoxX family.</text>
</comment>
<dbReference type="RefSeq" id="WP_075097540.1">
    <property type="nucleotide sequence ID" value="NZ_CP011125.1"/>
</dbReference>
<feature type="transmembrane region" description="Helical" evidence="7">
    <location>
        <begin position="12"/>
        <end position="35"/>
    </location>
</feature>
<dbReference type="PANTHER" id="PTHR33452:SF1">
    <property type="entry name" value="INNER MEMBRANE PROTEIN YPHA-RELATED"/>
    <property type="match status" value="1"/>
</dbReference>
<evidence type="ECO:0000256" key="5">
    <source>
        <dbReference type="ARBA" id="ARBA00022989"/>
    </source>
</evidence>
<gene>
    <name evidence="8" type="ORF">DB32_003427</name>
</gene>
<dbReference type="STRING" id="927083.DB32_003427"/>
<dbReference type="AlphaFoldDB" id="A0A0F6YIM0"/>
<dbReference type="EMBL" id="CP011125">
    <property type="protein sequence ID" value="AKF06278.1"/>
    <property type="molecule type" value="Genomic_DNA"/>
</dbReference>
<keyword evidence="4 7" id="KW-0812">Transmembrane</keyword>
<evidence type="ECO:0000256" key="3">
    <source>
        <dbReference type="ARBA" id="ARBA00022475"/>
    </source>
</evidence>
<evidence type="ECO:0000256" key="2">
    <source>
        <dbReference type="ARBA" id="ARBA00006679"/>
    </source>
</evidence>
<accession>A0A0F6YIM0</accession>
<keyword evidence="9" id="KW-1185">Reference proteome</keyword>
<reference evidence="8 9" key="1">
    <citation type="submission" date="2015-03" db="EMBL/GenBank/DDBJ databases">
        <title>Genome assembly of Sandaracinus amylolyticus DSM 53668.</title>
        <authorList>
            <person name="Sharma G."/>
            <person name="Subramanian S."/>
        </authorList>
    </citation>
    <scope>NUCLEOTIDE SEQUENCE [LARGE SCALE GENOMIC DNA]</scope>
    <source>
        <strain evidence="8 9">DSM 53668</strain>
    </source>
</reference>
<evidence type="ECO:0000256" key="7">
    <source>
        <dbReference type="SAM" id="Phobius"/>
    </source>
</evidence>
<dbReference type="GO" id="GO:0005886">
    <property type="term" value="C:plasma membrane"/>
    <property type="evidence" value="ECO:0007669"/>
    <property type="project" value="UniProtKB-SubCell"/>
</dbReference>
<keyword evidence="5 7" id="KW-1133">Transmembrane helix</keyword>
<name>A0A0F6YIM0_9BACT</name>
<proteinExistence type="inferred from homology"/>